<name>A0ABT7PKS3_9BACT</name>
<dbReference type="InterPro" id="IPR038765">
    <property type="entry name" value="Papain-like_cys_pep_sf"/>
</dbReference>
<dbReference type="Proteomes" id="UP001239462">
    <property type="component" value="Unassembled WGS sequence"/>
</dbReference>
<feature type="transmembrane region" description="Helical" evidence="1">
    <location>
        <begin position="268"/>
        <end position="289"/>
    </location>
</feature>
<feature type="domain" description="Transglutaminase-like" evidence="2">
    <location>
        <begin position="554"/>
        <end position="626"/>
    </location>
</feature>
<dbReference type="Gene3D" id="3.10.620.30">
    <property type="match status" value="1"/>
</dbReference>
<gene>
    <name evidence="3" type="ORF">QTN89_16755</name>
</gene>
<dbReference type="PANTHER" id="PTHR42736:SF1">
    <property type="entry name" value="PROTEIN-GLUTAMINE GAMMA-GLUTAMYLTRANSFERASE"/>
    <property type="match status" value="1"/>
</dbReference>
<protein>
    <submittedName>
        <fullName evidence="3">Transglutaminase-like domain-containing protein</fullName>
    </submittedName>
</protein>
<feature type="transmembrane region" description="Helical" evidence="1">
    <location>
        <begin position="169"/>
        <end position="189"/>
    </location>
</feature>
<keyword evidence="1" id="KW-0472">Membrane</keyword>
<accession>A0ABT7PKS3</accession>
<reference evidence="3 4" key="1">
    <citation type="submission" date="2023-06" db="EMBL/GenBank/DDBJ databases">
        <title>Roseiconus lacunae JC819 isolated from Gulf of Mannar region, Tamil Nadu.</title>
        <authorList>
            <person name="Pk S."/>
            <person name="Ch S."/>
            <person name="Ch V.R."/>
        </authorList>
    </citation>
    <scope>NUCLEOTIDE SEQUENCE [LARGE SCALE GENOMIC DNA]</scope>
    <source>
        <strain evidence="3 4">JC819</strain>
    </source>
</reference>
<feature type="transmembrane region" description="Helical" evidence="1">
    <location>
        <begin position="195"/>
        <end position="214"/>
    </location>
</feature>
<proteinExistence type="predicted"/>
<evidence type="ECO:0000313" key="3">
    <source>
        <dbReference type="EMBL" id="MDM4017099.1"/>
    </source>
</evidence>
<feature type="transmembrane region" description="Helical" evidence="1">
    <location>
        <begin position="678"/>
        <end position="697"/>
    </location>
</feature>
<keyword evidence="4" id="KW-1185">Reference proteome</keyword>
<dbReference type="PANTHER" id="PTHR42736">
    <property type="entry name" value="PROTEIN-GLUTAMINE GAMMA-GLUTAMYLTRANSFERASE"/>
    <property type="match status" value="1"/>
</dbReference>
<feature type="transmembrane region" description="Helical" evidence="1">
    <location>
        <begin position="21"/>
        <end position="40"/>
    </location>
</feature>
<sequence length="784" mass="87728">MTSKAIHRRKEMISADDIRVQRWRIWVLPILLLLESIFVGSTFNTIGLTLLTYSCAALLVIAIVQLMGGYEAITREVVSVADAASIKNNSAGKRADPGQQRKKRFRLIRAISAPILLVLITLFGILTRVDAHVSANLNFVAMIVDAVAHGALFVSFALWALYPYHGHPSMLAFGLIAMLMAVTGGGVSHTINGQLVAALATLVGYVIGSEHILGRWQLYTAIRRRQKVFRQRLQSREQRFVWGLNDKAKAPLPTSTVSTNSGDVRGPMLFYVLAFSLLLMSTTAAGHLANIVVPGFRIDFLDRLSDSLEKVAGGSMIGSSRYVRGSRLGQIRRHMMGEPTEVALRAIAENAPGYLRGTVFDTYREGAWSPMSDRAYGFDRVGVESIQPRFLDPETPAEIQVRVGADDPDRRRFPVRKNLDEDIIGTVEIYNVPLKGQFVFSSLSTEWIEASVFGVSLTHHDSVAQGVDTQMPYVLGIGERPPQEQLSPIRKEIMMQIPPSIRPVIEEIAFSVCDGRLTPKSKAKAIEEHFQKNFRYSLNRHPAPREIDPVVHFLETQHPAHCEYFATGAAMMLRSVGVPTRYVTGYVANELSESGEFYVARNRDAHAWVEAYDAISGRWFPVEATVGRRYRTLNDNVSLVGDGDGSADAFLNDEDDQSALGRLIGWVLSFRTSDSLTFIFQIAQLPLFCMVVILLWLRYRRRALASGDPMEYESRLMLAKVDRQVRKFSLTRLPGETLHQFSRRIDSAAQASTDPELLKMAARWYRQFADRRYQGQMPEPLAFS</sequence>
<organism evidence="3 4">
    <name type="scientific">Roseiconus lacunae</name>
    <dbReference type="NCBI Taxonomy" id="2605694"/>
    <lineage>
        <taxon>Bacteria</taxon>
        <taxon>Pseudomonadati</taxon>
        <taxon>Planctomycetota</taxon>
        <taxon>Planctomycetia</taxon>
        <taxon>Pirellulales</taxon>
        <taxon>Pirellulaceae</taxon>
        <taxon>Roseiconus</taxon>
    </lineage>
</organism>
<feature type="transmembrane region" description="Helical" evidence="1">
    <location>
        <begin position="139"/>
        <end position="162"/>
    </location>
</feature>
<dbReference type="EMBL" id="JASZZN010000012">
    <property type="protein sequence ID" value="MDM4017099.1"/>
    <property type="molecule type" value="Genomic_DNA"/>
</dbReference>
<evidence type="ECO:0000259" key="2">
    <source>
        <dbReference type="SMART" id="SM00460"/>
    </source>
</evidence>
<dbReference type="Pfam" id="PF01841">
    <property type="entry name" value="Transglut_core"/>
    <property type="match status" value="1"/>
</dbReference>
<dbReference type="RefSeq" id="WP_289164600.1">
    <property type="nucleotide sequence ID" value="NZ_JASZZN010000012.1"/>
</dbReference>
<dbReference type="SMART" id="SM00460">
    <property type="entry name" value="TGc"/>
    <property type="match status" value="1"/>
</dbReference>
<feature type="transmembrane region" description="Helical" evidence="1">
    <location>
        <begin position="46"/>
        <end position="66"/>
    </location>
</feature>
<evidence type="ECO:0000256" key="1">
    <source>
        <dbReference type="SAM" id="Phobius"/>
    </source>
</evidence>
<comment type="caution">
    <text evidence="3">The sequence shown here is derived from an EMBL/GenBank/DDBJ whole genome shotgun (WGS) entry which is preliminary data.</text>
</comment>
<dbReference type="InterPro" id="IPR052901">
    <property type="entry name" value="Bact_TGase-like"/>
</dbReference>
<dbReference type="SUPFAM" id="SSF54001">
    <property type="entry name" value="Cysteine proteinases"/>
    <property type="match status" value="1"/>
</dbReference>
<keyword evidence="1" id="KW-1133">Transmembrane helix</keyword>
<dbReference type="InterPro" id="IPR002931">
    <property type="entry name" value="Transglutaminase-like"/>
</dbReference>
<keyword evidence="1" id="KW-0812">Transmembrane</keyword>
<feature type="transmembrane region" description="Helical" evidence="1">
    <location>
        <begin position="107"/>
        <end position="127"/>
    </location>
</feature>
<evidence type="ECO:0000313" key="4">
    <source>
        <dbReference type="Proteomes" id="UP001239462"/>
    </source>
</evidence>